<dbReference type="STRING" id="177199.A0A420YEJ8"/>
<dbReference type="OrthoDB" id="194443at2759"/>
<dbReference type="CDD" id="cd02440">
    <property type="entry name" value="AdoMet_MTases"/>
    <property type="match status" value="1"/>
</dbReference>
<gene>
    <name evidence="9" type="ORF">DL546_008760</name>
</gene>
<comment type="catalytic activity">
    <reaction evidence="4">
        <text>a 5'-end (N(7)-methyl 5'-triphosphoguanosine)-ribonucleoside in snoRNA + S-adenosyl-L-methionine = a 5'-end (N(2),N(7)-dimethyl 5'-triphosphoguanosine)-ribonucleoside in snoRNA + S-adenosyl-L-homocysteine + H(+)</text>
        <dbReference type="Rhea" id="RHEA:78475"/>
        <dbReference type="Rhea" id="RHEA-COMP:19086"/>
        <dbReference type="Rhea" id="RHEA-COMP:19088"/>
        <dbReference type="ChEBI" id="CHEBI:15378"/>
        <dbReference type="ChEBI" id="CHEBI:57856"/>
        <dbReference type="ChEBI" id="CHEBI:59789"/>
        <dbReference type="ChEBI" id="CHEBI:156461"/>
        <dbReference type="ChEBI" id="CHEBI:172880"/>
    </reaction>
    <physiologicalReaction direction="left-to-right" evidence="4">
        <dbReference type="Rhea" id="RHEA:78476"/>
    </physiologicalReaction>
</comment>
<dbReference type="EMBL" id="QVQW01000016">
    <property type="protein sequence ID" value="RKU46194.1"/>
    <property type="molecule type" value="Genomic_DNA"/>
</dbReference>
<evidence type="ECO:0000256" key="3">
    <source>
        <dbReference type="ARBA" id="ARBA00047418"/>
    </source>
</evidence>
<evidence type="ECO:0000256" key="6">
    <source>
        <dbReference type="ARBA" id="ARBA00049075"/>
    </source>
</evidence>
<dbReference type="AlphaFoldDB" id="A0A420YEJ8"/>
<keyword evidence="10" id="KW-1185">Reference proteome</keyword>
<sequence>MSFKRVESLPLTDKCHHYEDISEVPWDLQKYYQQRNSIFTDYDYYPVHLTDDAWFGVTPEPIANQITADLLTISPPHKTTIVDLFGGVGGNAIAFARQLEGWDRVIAIEKDMDTLACAMHNAELYGVADRITWVLGDCFDFLAAYKDEKLKVRVDSELILDKRTTTIFASPPWGGVNYRDHDIFDLSLMEPYNLEKLAKACEGWEYSLYLPRTSDLRQIAKLAPGDKMIEVVQYCMEGASKALVAYIPEKEDEEDEAEDDDDVEDGESTTG</sequence>
<dbReference type="FunFam" id="3.40.50.150:FF:000270">
    <property type="entry name" value="RNA methylase family protein"/>
    <property type="match status" value="1"/>
</dbReference>
<comment type="caution">
    <text evidence="9">The sequence shown here is derived from an EMBL/GenBank/DDBJ whole genome shotgun (WGS) entry which is preliminary data.</text>
</comment>
<evidence type="ECO:0000256" key="7">
    <source>
        <dbReference type="ARBA" id="ARBA00049790"/>
    </source>
</evidence>
<dbReference type="PANTHER" id="PTHR14741">
    <property type="entry name" value="S-ADENOSYLMETHIONINE-DEPENDENT METHYLTRANSFERASE RELATED"/>
    <property type="match status" value="1"/>
</dbReference>
<dbReference type="SUPFAM" id="SSF53335">
    <property type="entry name" value="S-adenosyl-L-methionine-dependent methyltransferases"/>
    <property type="match status" value="1"/>
</dbReference>
<reference evidence="9 10" key="1">
    <citation type="submission" date="2018-08" db="EMBL/GenBank/DDBJ databases">
        <title>Draft genome of the lignicolous fungus Coniochaeta pulveracea.</title>
        <authorList>
            <person name="Borstlap C.J."/>
            <person name="De Witt R.N."/>
            <person name="Botha A."/>
            <person name="Volschenk H."/>
        </authorList>
    </citation>
    <scope>NUCLEOTIDE SEQUENCE [LARGE SCALE GENOMIC DNA]</scope>
    <source>
        <strain evidence="9 10">CAB683</strain>
    </source>
</reference>
<evidence type="ECO:0000256" key="4">
    <source>
        <dbReference type="ARBA" id="ARBA00048740"/>
    </source>
</evidence>
<comment type="catalytic activity">
    <reaction evidence="3">
        <text>a 5'-end (N(2),N(7)-dimethyl 5'-triphosphoguanosine)-ribonucleoside in snoRNA + S-adenosyl-L-methionine = a 5'-end (N(2),N(2),N(7)-trimethyl 5'-triphosphoguanosine)-ribonucleoside in snoRNA + S-adenosyl-L-homocysteine + H(+)</text>
        <dbReference type="Rhea" id="RHEA:78507"/>
        <dbReference type="Rhea" id="RHEA-COMP:19088"/>
        <dbReference type="Rhea" id="RHEA-COMP:19090"/>
        <dbReference type="ChEBI" id="CHEBI:15378"/>
        <dbReference type="ChEBI" id="CHEBI:57856"/>
        <dbReference type="ChEBI" id="CHEBI:59789"/>
        <dbReference type="ChEBI" id="CHEBI:167623"/>
        <dbReference type="ChEBI" id="CHEBI:172880"/>
    </reaction>
    <physiologicalReaction direction="left-to-right" evidence="3">
        <dbReference type="Rhea" id="RHEA:78508"/>
    </physiologicalReaction>
</comment>
<dbReference type="GO" id="GO:0005634">
    <property type="term" value="C:nucleus"/>
    <property type="evidence" value="ECO:0007669"/>
    <property type="project" value="TreeGrafter"/>
</dbReference>
<evidence type="ECO:0000256" key="2">
    <source>
        <dbReference type="ARBA" id="ARBA00025783"/>
    </source>
</evidence>
<comment type="catalytic activity">
    <reaction evidence="6">
        <text>a 5'-end (N(7)-methyl 5'-triphosphoguanosine)-ribonucleoside in snRNA + S-adenosyl-L-methionine = a 5'-end (N(2),N(7)-dimethyl 5'-triphosphoguanosine)-ribonucleoside in snRNA + S-adenosyl-L-homocysteine + H(+)</text>
        <dbReference type="Rhea" id="RHEA:78471"/>
        <dbReference type="Rhea" id="RHEA-COMP:19085"/>
        <dbReference type="Rhea" id="RHEA-COMP:19087"/>
        <dbReference type="ChEBI" id="CHEBI:15378"/>
        <dbReference type="ChEBI" id="CHEBI:57856"/>
        <dbReference type="ChEBI" id="CHEBI:59789"/>
        <dbReference type="ChEBI" id="CHEBI:156461"/>
        <dbReference type="ChEBI" id="CHEBI:172880"/>
    </reaction>
    <physiologicalReaction direction="left-to-right" evidence="6">
        <dbReference type="Rhea" id="RHEA:78472"/>
    </physiologicalReaction>
</comment>
<dbReference type="PANTHER" id="PTHR14741:SF32">
    <property type="entry name" value="TRIMETHYLGUANOSINE SYNTHASE"/>
    <property type="match status" value="1"/>
</dbReference>
<dbReference type="Gene3D" id="3.40.50.150">
    <property type="entry name" value="Vaccinia Virus protein VP39"/>
    <property type="match status" value="1"/>
</dbReference>
<comment type="similarity">
    <text evidence="2">Belongs to the methyltransferase superfamily. Trimethylguanosine synthase family.</text>
</comment>
<feature type="compositionally biased region" description="Acidic residues" evidence="8">
    <location>
        <begin position="250"/>
        <end position="271"/>
    </location>
</feature>
<name>A0A420YEJ8_9PEZI</name>
<feature type="region of interest" description="Disordered" evidence="8">
    <location>
        <begin position="247"/>
        <end position="271"/>
    </location>
</feature>
<dbReference type="InterPro" id="IPR029063">
    <property type="entry name" value="SAM-dependent_MTases_sf"/>
</dbReference>
<accession>A0A420YEJ8</accession>
<evidence type="ECO:0000256" key="8">
    <source>
        <dbReference type="SAM" id="MobiDB-lite"/>
    </source>
</evidence>
<evidence type="ECO:0000313" key="9">
    <source>
        <dbReference type="EMBL" id="RKU46194.1"/>
    </source>
</evidence>
<dbReference type="GO" id="GO:0071164">
    <property type="term" value="F:RNA cap trimethylguanosine synthase activity"/>
    <property type="evidence" value="ECO:0007669"/>
    <property type="project" value="TreeGrafter"/>
</dbReference>
<dbReference type="Pfam" id="PF09445">
    <property type="entry name" value="Methyltransf_15"/>
    <property type="match status" value="1"/>
</dbReference>
<comment type="catalytic activity">
    <reaction evidence="5">
        <text>a 5'-end (N(2),N(7)-dimethyl 5'-triphosphoguanosine)-ribonucleoside in snRNA + S-adenosyl-L-methionine = a 5'-end (N(2),N(2),N(7)-trimethyl 5'-triphosphoguanosine)-ribonucleoside in snRNA + S-adenosyl-L-homocysteine + H(+)</text>
        <dbReference type="Rhea" id="RHEA:78479"/>
        <dbReference type="Rhea" id="RHEA-COMP:19087"/>
        <dbReference type="Rhea" id="RHEA-COMP:19089"/>
        <dbReference type="ChEBI" id="CHEBI:15378"/>
        <dbReference type="ChEBI" id="CHEBI:57856"/>
        <dbReference type="ChEBI" id="CHEBI:59789"/>
        <dbReference type="ChEBI" id="CHEBI:167623"/>
        <dbReference type="ChEBI" id="CHEBI:172880"/>
    </reaction>
    <physiologicalReaction direction="left-to-right" evidence="5">
        <dbReference type="Rhea" id="RHEA:78480"/>
    </physiologicalReaction>
</comment>
<organism evidence="9 10">
    <name type="scientific">Coniochaeta pulveracea</name>
    <dbReference type="NCBI Taxonomy" id="177199"/>
    <lineage>
        <taxon>Eukaryota</taxon>
        <taxon>Fungi</taxon>
        <taxon>Dikarya</taxon>
        <taxon>Ascomycota</taxon>
        <taxon>Pezizomycotina</taxon>
        <taxon>Sordariomycetes</taxon>
        <taxon>Sordariomycetidae</taxon>
        <taxon>Coniochaetales</taxon>
        <taxon>Coniochaetaceae</taxon>
        <taxon>Coniochaeta</taxon>
    </lineage>
</organism>
<dbReference type="InterPro" id="IPR019012">
    <property type="entry name" value="RNA_cap_Gua-N2-MeTrfase"/>
</dbReference>
<protein>
    <recommendedName>
        <fullName evidence="1">Trimethylguanosine synthase</fullName>
    </recommendedName>
    <alternativeName>
        <fullName evidence="7">Cap-specific guanine-N(2) methyltransferase</fullName>
    </alternativeName>
</protein>
<dbReference type="Proteomes" id="UP000275385">
    <property type="component" value="Unassembled WGS sequence"/>
</dbReference>
<evidence type="ECO:0000313" key="10">
    <source>
        <dbReference type="Proteomes" id="UP000275385"/>
    </source>
</evidence>
<evidence type="ECO:0000256" key="1">
    <source>
        <dbReference type="ARBA" id="ARBA00018517"/>
    </source>
</evidence>
<proteinExistence type="inferred from homology"/>
<evidence type="ECO:0000256" key="5">
    <source>
        <dbReference type="ARBA" id="ARBA00048763"/>
    </source>
</evidence>